<feature type="domain" description="Calcineurin-like phosphoesterase" evidence="6">
    <location>
        <begin position="822"/>
        <end position="1021"/>
    </location>
</feature>
<comment type="subunit">
    <text evidence="1">Homodimer.</text>
</comment>
<feature type="domain" description="Calcineurin-like phosphoesterase" evidence="6">
    <location>
        <begin position="308"/>
        <end position="461"/>
    </location>
</feature>
<accession>A0A7J6NMT8</accession>
<dbReference type="AlphaFoldDB" id="A0A7J6NMT8"/>
<reference evidence="7 8" key="1">
    <citation type="submission" date="2020-04" db="EMBL/GenBank/DDBJ databases">
        <title>Perkinsus olseni comparative genomics.</title>
        <authorList>
            <person name="Bogema D.R."/>
        </authorList>
    </citation>
    <scope>NUCLEOTIDE SEQUENCE [LARGE SCALE GENOMIC DNA]</scope>
    <source>
        <strain evidence="7">00978-12</strain>
    </source>
</reference>
<dbReference type="InterPro" id="IPR004843">
    <property type="entry name" value="Calcineurin-like_PHP"/>
</dbReference>
<proteinExistence type="inferred from homology"/>
<dbReference type="Proteomes" id="UP000541610">
    <property type="component" value="Unassembled WGS sequence"/>
</dbReference>
<comment type="caution">
    <text evidence="7">The sequence shown here is derived from an EMBL/GenBank/DDBJ whole genome shotgun (WGS) entry which is preliminary data.</text>
</comment>
<comment type="similarity">
    <text evidence="4">Belongs to the metallophosphoesterase superfamily. Purple acid phosphatase family.</text>
</comment>
<dbReference type="CDD" id="cd00839">
    <property type="entry name" value="MPP_PAPs"/>
    <property type="match status" value="1"/>
</dbReference>
<evidence type="ECO:0000256" key="2">
    <source>
        <dbReference type="ARBA" id="ARBA00022729"/>
    </source>
</evidence>
<dbReference type="PANTHER" id="PTHR45778:SF7">
    <property type="entry name" value="PURPLE ACID PHOSPHATASE"/>
    <property type="match status" value="1"/>
</dbReference>
<dbReference type="GO" id="GO:0046872">
    <property type="term" value="F:metal ion binding"/>
    <property type="evidence" value="ECO:0007669"/>
    <property type="project" value="InterPro"/>
</dbReference>
<feature type="compositionally biased region" description="Polar residues" evidence="5">
    <location>
        <begin position="708"/>
        <end position="722"/>
    </location>
</feature>
<feature type="chain" id="PRO_5029949164" description="Purple acid phosphatase" evidence="4">
    <location>
        <begin position="34"/>
        <end position="1099"/>
    </location>
</feature>
<evidence type="ECO:0000313" key="7">
    <source>
        <dbReference type="EMBL" id="KAF4685203.1"/>
    </source>
</evidence>
<feature type="signal peptide" evidence="4">
    <location>
        <begin position="1"/>
        <end position="33"/>
    </location>
</feature>
<evidence type="ECO:0000256" key="4">
    <source>
        <dbReference type="RuleBase" id="RU361203"/>
    </source>
</evidence>
<dbReference type="PANTHER" id="PTHR45778">
    <property type="entry name" value="PURPLE ACID PHOSPHATASE-RELATED"/>
    <property type="match status" value="1"/>
</dbReference>
<dbReference type="EC" id="3.1.3.2" evidence="4"/>
<dbReference type="Pfam" id="PF00149">
    <property type="entry name" value="Metallophos"/>
    <property type="match status" value="2"/>
</dbReference>
<dbReference type="InterPro" id="IPR029052">
    <property type="entry name" value="Metallo-depent_PP-like"/>
</dbReference>
<dbReference type="SUPFAM" id="SSF49363">
    <property type="entry name" value="Purple acid phosphatase, N-terminal domain"/>
    <property type="match status" value="1"/>
</dbReference>
<gene>
    <name evidence="7" type="ORF">FOZ60_006784</name>
</gene>
<evidence type="ECO:0000256" key="1">
    <source>
        <dbReference type="ARBA" id="ARBA00011738"/>
    </source>
</evidence>
<dbReference type="GO" id="GO:0003993">
    <property type="term" value="F:acid phosphatase activity"/>
    <property type="evidence" value="ECO:0007669"/>
    <property type="project" value="UniProtKB-EC"/>
</dbReference>
<comment type="catalytic activity">
    <reaction evidence="4">
        <text>a phosphate monoester + H2O = an alcohol + phosphate</text>
        <dbReference type="Rhea" id="RHEA:15017"/>
        <dbReference type="ChEBI" id="CHEBI:15377"/>
        <dbReference type="ChEBI" id="CHEBI:30879"/>
        <dbReference type="ChEBI" id="CHEBI:43474"/>
        <dbReference type="ChEBI" id="CHEBI:67140"/>
        <dbReference type="EC" id="3.1.3.2"/>
    </reaction>
</comment>
<dbReference type="InterPro" id="IPR008963">
    <property type="entry name" value="Purple_acid_Pase-like_N"/>
</dbReference>
<keyword evidence="2 4" id="KW-0732">Signal</keyword>
<name>A0A7J6NMT8_PEROL</name>
<keyword evidence="4" id="KW-0378">Hydrolase</keyword>
<evidence type="ECO:0000259" key="6">
    <source>
        <dbReference type="Pfam" id="PF00149"/>
    </source>
</evidence>
<dbReference type="InterPro" id="IPR041792">
    <property type="entry name" value="MPP_PAP"/>
</dbReference>
<evidence type="ECO:0000313" key="8">
    <source>
        <dbReference type="Proteomes" id="UP000541610"/>
    </source>
</evidence>
<dbReference type="OrthoDB" id="45007at2759"/>
<protein>
    <recommendedName>
        <fullName evidence="4">Purple acid phosphatase</fullName>
        <ecNumber evidence="4">3.1.3.2</ecNumber>
    </recommendedName>
</protein>
<dbReference type="Gene3D" id="3.60.21.10">
    <property type="match status" value="2"/>
</dbReference>
<evidence type="ECO:0000256" key="3">
    <source>
        <dbReference type="ARBA" id="ARBA00023180"/>
    </source>
</evidence>
<sequence length="1099" mass="120448">MSSTSPCSRPRIRSVRRLISGLCFFTAVVLLKGCSKSGESSATTTTTPAPPPSPLQLSTNILERSFDQLLVSWTSEYRANHVIHILAKDALSDYVGRLETSEHPGGTAIVNLVNARSGGYELRLQDSHGTVIYTADVSFRLGDDEPTQGHITLEVNGSLRISWVSGSSGRGRVLYKTGSAGWVRSLEMADPTTYTVDDLCDLPAKGSGWRDPGYFHSVLIPNSPELTVQFGSDEVMSEEFKPSSALPPGDPTPHSVGLFGDLGFTGVTTLGGAEGLGKIFYGDFQSPAQTAITANKNIRLNVLIEDTFGMQNPLMVSVGNHEWGSTNNSQTWQPNFTNNYMLNDAGGECGVPFKHRYPRFNDSGYAWWYSFDHGLVHYVMMSSEHEFTNGSAQHRWLREDLAKVNRSVTPWLVFTSHRPVYQTCTNPGMESGILQHMESDIKPLLEEFGVDLFVTGHWHRYERTKPINGTYHALIGSPRYLDPACAHTRPWWSEVVFDTVLGYTEMKVHNASMLECIFWGHPPNGSGQSVKVMDSYVLQKASFVSRMPSLVDHPIGKVAPAVLLVAFFCHLAGCSSSSSTTTTIAVDRTSNSTPNVLQHSYDPVKIQLAKDRQALAGDTIVFSPKDKPSLSMLRVVASALSESDGYDLRPVNPRGGGYTVSYRTADGTEVCSTDLTFAQGDDEPTQAYVTVVGDDNLQVHWVSASSEQGSVSYQRPGTTTPTRYDETSSPRTYKAQDMCSIPATRQGFRDPGYFHSVTIPNVAQGSTIRITTGSGTSRTFTPSPRLVAGDPLRHSVFLVGDLGTTGGGMLGGVSGFGVLQFPDSDPGRVLAHVRANEKFRLSIIYGDIAYAGGFSTVWDQHGEETGRTIGMSYPLVASVGNHEYVSYNNPQGWYPDFGNYEFPDSGGECGVPFSHRYPIGDGSKANYWFSFDFGVVHYVMMSTEHNYLNGSAQHKWLEDDLANVNRTKTPWVIVTGHRPMHSPCPFDEYNGGIADALKSDVAPLLKKYKVDLYFTGHLHRYARTPPIDGTVHILAGSGRFLESVCSANGTSPMEKALDIVGYVELDVVGRSELRGTFWGYNATVNEMTVQDTFAIGNFR</sequence>
<feature type="region of interest" description="Disordered" evidence="5">
    <location>
        <begin position="708"/>
        <end position="731"/>
    </location>
</feature>
<keyword evidence="3" id="KW-0325">Glycoprotein</keyword>
<organism evidence="7 8">
    <name type="scientific">Perkinsus olseni</name>
    <name type="common">Perkinsus atlanticus</name>
    <dbReference type="NCBI Taxonomy" id="32597"/>
    <lineage>
        <taxon>Eukaryota</taxon>
        <taxon>Sar</taxon>
        <taxon>Alveolata</taxon>
        <taxon>Perkinsozoa</taxon>
        <taxon>Perkinsea</taxon>
        <taxon>Perkinsida</taxon>
        <taxon>Perkinsidae</taxon>
        <taxon>Perkinsus</taxon>
    </lineage>
</organism>
<dbReference type="SUPFAM" id="SSF56300">
    <property type="entry name" value="Metallo-dependent phosphatases"/>
    <property type="match status" value="2"/>
</dbReference>
<dbReference type="EMBL" id="JABANP010000273">
    <property type="protein sequence ID" value="KAF4685203.1"/>
    <property type="molecule type" value="Genomic_DNA"/>
</dbReference>
<evidence type="ECO:0000256" key="5">
    <source>
        <dbReference type="SAM" id="MobiDB-lite"/>
    </source>
</evidence>